<evidence type="ECO:0000313" key="2">
    <source>
        <dbReference type="EMBL" id="SFC85652.1"/>
    </source>
</evidence>
<protein>
    <recommendedName>
        <fullName evidence="1">DUF2383 domain-containing protein</fullName>
    </recommendedName>
</protein>
<sequence>MMYSEKLLKGLNDLLTLNYEVEKIYTEALNAVTDTELKTFFKERGLERNEFGKDLIVEIENINANMELKFDGKLENGFYVTWMNFRRLFLFEDKVNLYVEICKLKELTIGKYDDLLGIMDLPHSTRVILEGQKAQIQNALNAIIVEKNLVA</sequence>
<keyword evidence="3" id="KW-1185">Reference proteome</keyword>
<dbReference type="Gene3D" id="1.20.1260.10">
    <property type="match status" value="1"/>
</dbReference>
<feature type="domain" description="DUF2383" evidence="1">
    <location>
        <begin position="8"/>
        <end position="93"/>
    </location>
</feature>
<dbReference type="InterPro" id="IPR012347">
    <property type="entry name" value="Ferritin-like"/>
</dbReference>
<dbReference type="AlphaFoldDB" id="A0A1I1MLE6"/>
<organism evidence="2 3">
    <name type="scientific">Algibacter pectinivorans</name>
    <dbReference type="NCBI Taxonomy" id="870482"/>
    <lineage>
        <taxon>Bacteria</taxon>
        <taxon>Pseudomonadati</taxon>
        <taxon>Bacteroidota</taxon>
        <taxon>Flavobacteriia</taxon>
        <taxon>Flavobacteriales</taxon>
        <taxon>Flavobacteriaceae</taxon>
        <taxon>Algibacter</taxon>
    </lineage>
</organism>
<dbReference type="Pfam" id="PF09537">
    <property type="entry name" value="DUF2383"/>
    <property type="match status" value="1"/>
</dbReference>
<dbReference type="EMBL" id="FOMI01000001">
    <property type="protein sequence ID" value="SFC85652.1"/>
    <property type="molecule type" value="Genomic_DNA"/>
</dbReference>
<proteinExistence type="predicted"/>
<dbReference type="OrthoDB" id="282393at2"/>
<name>A0A1I1MLE6_9FLAO</name>
<dbReference type="RefSeq" id="WP_092848178.1">
    <property type="nucleotide sequence ID" value="NZ_FOMI01000001.1"/>
</dbReference>
<dbReference type="Proteomes" id="UP000199439">
    <property type="component" value="Unassembled WGS sequence"/>
</dbReference>
<dbReference type="InterPro" id="IPR019052">
    <property type="entry name" value="DUF2383"/>
</dbReference>
<gene>
    <name evidence="2" type="ORF">SAMN04487987_101318</name>
</gene>
<evidence type="ECO:0000259" key="1">
    <source>
        <dbReference type="Pfam" id="PF09537"/>
    </source>
</evidence>
<dbReference type="STRING" id="870482.SAMN04487987_101318"/>
<evidence type="ECO:0000313" key="3">
    <source>
        <dbReference type="Proteomes" id="UP000199439"/>
    </source>
</evidence>
<reference evidence="3" key="1">
    <citation type="submission" date="2016-10" db="EMBL/GenBank/DDBJ databases">
        <authorList>
            <person name="Varghese N."/>
            <person name="Submissions S."/>
        </authorList>
    </citation>
    <scope>NUCLEOTIDE SEQUENCE [LARGE SCALE GENOMIC DNA]</scope>
    <source>
        <strain evidence="3">DSM 25730</strain>
    </source>
</reference>
<accession>A0A1I1MLE6</accession>